<keyword evidence="2" id="KW-1185">Reference proteome</keyword>
<comment type="caution">
    <text evidence="1">The sequence shown here is derived from an EMBL/GenBank/DDBJ whole genome shotgun (WGS) entry which is preliminary data.</text>
</comment>
<accession>A0AAN7BK87</accession>
<reference evidence="1" key="1">
    <citation type="journal article" date="2023" name="Mol. Phylogenet. Evol.">
        <title>Genome-scale phylogeny and comparative genomics of the fungal order Sordariales.</title>
        <authorList>
            <person name="Hensen N."/>
            <person name="Bonometti L."/>
            <person name="Westerberg I."/>
            <person name="Brannstrom I.O."/>
            <person name="Guillou S."/>
            <person name="Cros-Aarteil S."/>
            <person name="Calhoun S."/>
            <person name="Haridas S."/>
            <person name="Kuo A."/>
            <person name="Mondo S."/>
            <person name="Pangilinan J."/>
            <person name="Riley R."/>
            <person name="LaButti K."/>
            <person name="Andreopoulos B."/>
            <person name="Lipzen A."/>
            <person name="Chen C."/>
            <person name="Yan M."/>
            <person name="Daum C."/>
            <person name="Ng V."/>
            <person name="Clum A."/>
            <person name="Steindorff A."/>
            <person name="Ohm R.A."/>
            <person name="Martin F."/>
            <person name="Silar P."/>
            <person name="Natvig D.O."/>
            <person name="Lalanne C."/>
            <person name="Gautier V."/>
            <person name="Ament-Velasquez S.L."/>
            <person name="Kruys A."/>
            <person name="Hutchinson M.I."/>
            <person name="Powell A.J."/>
            <person name="Barry K."/>
            <person name="Miller A.N."/>
            <person name="Grigoriev I.V."/>
            <person name="Debuchy R."/>
            <person name="Gladieux P."/>
            <person name="Hiltunen Thoren M."/>
            <person name="Johannesson H."/>
        </authorList>
    </citation>
    <scope>NUCLEOTIDE SEQUENCE</scope>
    <source>
        <strain evidence="1">CBS 990.96</strain>
    </source>
</reference>
<reference evidence="1" key="2">
    <citation type="submission" date="2023-05" db="EMBL/GenBank/DDBJ databases">
        <authorList>
            <consortium name="Lawrence Berkeley National Laboratory"/>
            <person name="Steindorff A."/>
            <person name="Hensen N."/>
            <person name="Bonometti L."/>
            <person name="Westerberg I."/>
            <person name="Brannstrom I.O."/>
            <person name="Guillou S."/>
            <person name="Cros-Aarteil S."/>
            <person name="Calhoun S."/>
            <person name="Haridas S."/>
            <person name="Kuo A."/>
            <person name="Mondo S."/>
            <person name="Pangilinan J."/>
            <person name="Riley R."/>
            <person name="Labutti K."/>
            <person name="Andreopoulos B."/>
            <person name="Lipzen A."/>
            <person name="Chen C."/>
            <person name="Yanf M."/>
            <person name="Daum C."/>
            <person name="Ng V."/>
            <person name="Clum A."/>
            <person name="Ohm R."/>
            <person name="Martin F."/>
            <person name="Silar P."/>
            <person name="Natvig D."/>
            <person name="Lalanne C."/>
            <person name="Gautier V."/>
            <person name="Ament-Velasquez S.L."/>
            <person name="Kruys A."/>
            <person name="Hutchinson M.I."/>
            <person name="Powell A.J."/>
            <person name="Barry K."/>
            <person name="Miller A.N."/>
            <person name="Grigoriev I.V."/>
            <person name="Debuchy R."/>
            <person name="Gladieux P."/>
            <person name="Thoren M.H."/>
            <person name="Johannesson H."/>
        </authorList>
    </citation>
    <scope>NUCLEOTIDE SEQUENCE</scope>
    <source>
        <strain evidence="1">CBS 990.96</strain>
    </source>
</reference>
<organism evidence="1 2">
    <name type="scientific">Podospora fimiseda</name>
    <dbReference type="NCBI Taxonomy" id="252190"/>
    <lineage>
        <taxon>Eukaryota</taxon>
        <taxon>Fungi</taxon>
        <taxon>Dikarya</taxon>
        <taxon>Ascomycota</taxon>
        <taxon>Pezizomycotina</taxon>
        <taxon>Sordariomycetes</taxon>
        <taxon>Sordariomycetidae</taxon>
        <taxon>Sordariales</taxon>
        <taxon>Podosporaceae</taxon>
        <taxon>Podospora</taxon>
    </lineage>
</organism>
<dbReference type="AlphaFoldDB" id="A0AAN7BK87"/>
<sequence length="206" mass="23928">MADSRWLWQNEVPKTEKRYITSVEVVMNSLQGQRWWPRIDEGKFPQLAKKLDILSNRQHFFLLDDSNSMLYFRQQAADTILVLAKLLKSRVNRSKDIKLFSLSSPNTAHALNTSTRFANFVRRRHFNGNEGWLISHWLQRRAEDILNSPATTGPVSIYILTDGMRGQDPPDLYTPISRLMEKLKTTRNTMPSFLTITIILFGEETT</sequence>
<evidence type="ECO:0000313" key="2">
    <source>
        <dbReference type="Proteomes" id="UP001301958"/>
    </source>
</evidence>
<dbReference type="Proteomes" id="UP001301958">
    <property type="component" value="Unassembled WGS sequence"/>
</dbReference>
<gene>
    <name evidence="1" type="ORF">QBC38DRAFT_446016</name>
</gene>
<dbReference type="EMBL" id="MU865380">
    <property type="protein sequence ID" value="KAK4224904.1"/>
    <property type="molecule type" value="Genomic_DNA"/>
</dbReference>
<name>A0AAN7BK87_9PEZI</name>
<protein>
    <submittedName>
        <fullName evidence="1">Uncharacterized protein</fullName>
    </submittedName>
</protein>
<evidence type="ECO:0000313" key="1">
    <source>
        <dbReference type="EMBL" id="KAK4224904.1"/>
    </source>
</evidence>
<proteinExistence type="predicted"/>